<evidence type="ECO:0000256" key="1">
    <source>
        <dbReference type="SAM" id="SignalP"/>
    </source>
</evidence>
<dbReference type="OrthoDB" id="8777848at2"/>
<dbReference type="PROSITE" id="PS51257">
    <property type="entry name" value="PROKAR_LIPOPROTEIN"/>
    <property type="match status" value="1"/>
</dbReference>
<name>A0A1A7C783_9BURK</name>
<evidence type="ECO:0000313" key="3">
    <source>
        <dbReference type="Proteomes" id="UP000092713"/>
    </source>
</evidence>
<organism evidence="2 3">
    <name type="scientific">Janthinobacterium psychrotolerans</name>
    <dbReference type="NCBI Taxonomy" id="1747903"/>
    <lineage>
        <taxon>Bacteria</taxon>
        <taxon>Pseudomonadati</taxon>
        <taxon>Pseudomonadota</taxon>
        <taxon>Betaproteobacteria</taxon>
        <taxon>Burkholderiales</taxon>
        <taxon>Oxalobacteraceae</taxon>
        <taxon>Janthinobacterium</taxon>
    </lineage>
</organism>
<dbReference type="RefSeq" id="WP_065307224.1">
    <property type="nucleotide sequence ID" value="NZ_LOCQ01000049.1"/>
</dbReference>
<proteinExistence type="predicted"/>
<sequence length="101" mass="10934">MKKRFAVTASSVLLSCLAAMAHAQSTTPQAGDPARWYQADTTPQAQLRTLHKEIAAALGEAKKACRQEPPADRSACLKTAQETYRQDMANAQALRDAAHPK</sequence>
<evidence type="ECO:0008006" key="4">
    <source>
        <dbReference type="Google" id="ProtNLM"/>
    </source>
</evidence>
<dbReference type="AlphaFoldDB" id="A0A1A7C783"/>
<feature type="chain" id="PRO_5008355882" description="UrcA family protein" evidence="1">
    <location>
        <begin position="24"/>
        <end position="101"/>
    </location>
</feature>
<keyword evidence="3" id="KW-1185">Reference proteome</keyword>
<dbReference type="EMBL" id="LOCQ01000049">
    <property type="protein sequence ID" value="OBV40178.1"/>
    <property type="molecule type" value="Genomic_DNA"/>
</dbReference>
<keyword evidence="1" id="KW-0732">Signal</keyword>
<dbReference type="Proteomes" id="UP000092713">
    <property type="component" value="Unassembled WGS sequence"/>
</dbReference>
<protein>
    <recommendedName>
        <fullName evidence="4">UrcA family protein</fullName>
    </recommendedName>
</protein>
<accession>A0A1A7C783</accession>
<dbReference type="STRING" id="1747903.ASR47_101493"/>
<feature type="signal peptide" evidence="1">
    <location>
        <begin position="1"/>
        <end position="23"/>
    </location>
</feature>
<evidence type="ECO:0000313" key="2">
    <source>
        <dbReference type="EMBL" id="OBV40178.1"/>
    </source>
</evidence>
<gene>
    <name evidence="2" type="ORF">ASR47_101493</name>
</gene>
<comment type="caution">
    <text evidence="2">The sequence shown here is derived from an EMBL/GenBank/DDBJ whole genome shotgun (WGS) entry which is preliminary data.</text>
</comment>
<reference evidence="2 3" key="1">
    <citation type="submission" date="2016-04" db="EMBL/GenBank/DDBJ databases">
        <title>Draft genome sequence of Janthinobacterium psychrotolerans sp. nov., isolated from freshwater sediments in Denmark.</title>
        <authorList>
            <person name="Gong X."/>
            <person name="Skrivergaard S."/>
            <person name="Korsgaard B.S."/>
            <person name="Schreiber L."/>
            <person name="Marshall I.P."/>
            <person name="Finster K."/>
            <person name="Schramm A."/>
        </authorList>
    </citation>
    <scope>NUCLEOTIDE SEQUENCE [LARGE SCALE GENOMIC DNA]</scope>
    <source>
        <strain evidence="2 3">S3-2</strain>
    </source>
</reference>